<evidence type="ECO:0000313" key="1">
    <source>
        <dbReference type="EMBL" id="KAF7833233.1"/>
    </source>
</evidence>
<sequence length="80" mass="9310">MESRKSKLLFVVFETINEAEESDERSGHESDDEITFPEVREGRTKNLKIKNHVDGKISEMHDVLKCLTSDILNQVLLCFW</sequence>
<comment type="caution">
    <text evidence="1">The sequence shown here is derived from an EMBL/GenBank/DDBJ whole genome shotgun (WGS) entry which is preliminary data.</text>
</comment>
<gene>
    <name evidence="1" type="ORF">G2W53_015566</name>
</gene>
<proteinExistence type="predicted"/>
<accession>A0A834WWI1</accession>
<keyword evidence="2" id="KW-1185">Reference proteome</keyword>
<protein>
    <submittedName>
        <fullName evidence="1">Uncharacterized protein</fullName>
    </submittedName>
</protein>
<organism evidence="1 2">
    <name type="scientific">Senna tora</name>
    <dbReference type="NCBI Taxonomy" id="362788"/>
    <lineage>
        <taxon>Eukaryota</taxon>
        <taxon>Viridiplantae</taxon>
        <taxon>Streptophyta</taxon>
        <taxon>Embryophyta</taxon>
        <taxon>Tracheophyta</taxon>
        <taxon>Spermatophyta</taxon>
        <taxon>Magnoliopsida</taxon>
        <taxon>eudicotyledons</taxon>
        <taxon>Gunneridae</taxon>
        <taxon>Pentapetalae</taxon>
        <taxon>rosids</taxon>
        <taxon>fabids</taxon>
        <taxon>Fabales</taxon>
        <taxon>Fabaceae</taxon>
        <taxon>Caesalpinioideae</taxon>
        <taxon>Cassia clade</taxon>
        <taxon>Senna</taxon>
    </lineage>
</organism>
<dbReference type="AlphaFoldDB" id="A0A834WWI1"/>
<reference evidence="1" key="1">
    <citation type="submission" date="2020-09" db="EMBL/GenBank/DDBJ databases">
        <title>Genome-Enabled Discovery of Anthraquinone Biosynthesis in Senna tora.</title>
        <authorList>
            <person name="Kang S.-H."/>
            <person name="Pandey R.P."/>
            <person name="Lee C.-M."/>
            <person name="Sim J.-S."/>
            <person name="Jeong J.-T."/>
            <person name="Choi B.-S."/>
            <person name="Jung M."/>
            <person name="Ginzburg D."/>
            <person name="Zhao K."/>
            <person name="Won S.Y."/>
            <person name="Oh T.-J."/>
            <person name="Yu Y."/>
            <person name="Kim N.-H."/>
            <person name="Lee O.R."/>
            <person name="Lee T.-H."/>
            <person name="Bashyal P."/>
            <person name="Kim T.-S."/>
            <person name="Lee W.-H."/>
            <person name="Kawkins C."/>
            <person name="Kim C.-K."/>
            <person name="Kim J.S."/>
            <person name="Ahn B.O."/>
            <person name="Rhee S.Y."/>
            <person name="Sohng J.K."/>
        </authorList>
    </citation>
    <scope>NUCLEOTIDE SEQUENCE</scope>
    <source>
        <tissue evidence="1">Leaf</tissue>
    </source>
</reference>
<dbReference type="EMBL" id="JAAIUW010000005">
    <property type="protein sequence ID" value="KAF7833233.1"/>
    <property type="molecule type" value="Genomic_DNA"/>
</dbReference>
<evidence type="ECO:0000313" key="2">
    <source>
        <dbReference type="Proteomes" id="UP000634136"/>
    </source>
</evidence>
<name>A0A834WWI1_9FABA</name>
<dbReference type="Proteomes" id="UP000634136">
    <property type="component" value="Unassembled WGS sequence"/>
</dbReference>